<dbReference type="Pfam" id="PF25198">
    <property type="entry name" value="Spore_GerAC_N"/>
    <property type="match status" value="1"/>
</dbReference>
<dbReference type="PANTHER" id="PTHR35789:SF1">
    <property type="entry name" value="SPORE GERMINATION PROTEIN B3"/>
    <property type="match status" value="1"/>
</dbReference>
<sequence length="362" mass="41855">MMKRKIFIIIILGCLLLSGCWDLVEIENSVLPVSYGFTSLPDDLNKFRFFIEYSSISPEKLKRISIVTLASTVQEGINNFERRVNGKIVHAQLAALFFDENLSRRGLKPYLNYFWRDPIVPGTVILAVVQNKLDDLYKSEISKDNQFGKVLRDIITNNSSVSFQIPDQTLFEFYVRILTKGIDPYLPYIRGGDKDFSLVGVVLFRNDKMVGILDENLTQVLLMIQSVNSIGCITLPDDKVSYFVRLEKTEIKPKLVKGKITTSIKIKINCDLIEAPFTINISEDKKKVSELENKLNDYLENQTYLLLKKLQHEFKVDPIGIGKIMRARYPKYFAKIDWYDEFKNITFRVKVESRIRLFKTTS</sequence>
<evidence type="ECO:0000313" key="10">
    <source>
        <dbReference type="EMBL" id="AZR74143.1"/>
    </source>
</evidence>
<evidence type="ECO:0000256" key="6">
    <source>
        <dbReference type="ARBA" id="ARBA00023139"/>
    </source>
</evidence>
<keyword evidence="3" id="KW-0309">Germination</keyword>
<evidence type="ECO:0000256" key="5">
    <source>
        <dbReference type="ARBA" id="ARBA00023136"/>
    </source>
</evidence>
<evidence type="ECO:0000259" key="9">
    <source>
        <dbReference type="Pfam" id="PF25198"/>
    </source>
</evidence>
<reference evidence="10 11" key="1">
    <citation type="submission" date="2016-07" db="EMBL/GenBank/DDBJ databases">
        <title>Genome and transcriptome analysis of iron-reducing fermentative bacteria Anoxybacter fermentans.</title>
        <authorList>
            <person name="Zeng X."/>
            <person name="Shao Z."/>
        </authorList>
    </citation>
    <scope>NUCLEOTIDE SEQUENCE [LARGE SCALE GENOMIC DNA]</scope>
    <source>
        <strain evidence="10 11">DY22613</strain>
    </source>
</reference>
<dbReference type="Proteomes" id="UP000267250">
    <property type="component" value="Chromosome"/>
</dbReference>
<dbReference type="PANTHER" id="PTHR35789">
    <property type="entry name" value="SPORE GERMINATION PROTEIN B3"/>
    <property type="match status" value="1"/>
</dbReference>
<keyword evidence="5" id="KW-0472">Membrane</keyword>
<dbReference type="KEGG" id="aft:BBF96_12490"/>
<dbReference type="Gene3D" id="3.30.300.210">
    <property type="entry name" value="Nutrient germinant receptor protein C, domain 3"/>
    <property type="match status" value="1"/>
</dbReference>
<dbReference type="PROSITE" id="PS51257">
    <property type="entry name" value="PROKAR_LIPOPROTEIN"/>
    <property type="match status" value="1"/>
</dbReference>
<protein>
    <submittedName>
        <fullName evidence="10">Uncharacterized protein</fullName>
    </submittedName>
</protein>
<dbReference type="GO" id="GO:0016020">
    <property type="term" value="C:membrane"/>
    <property type="evidence" value="ECO:0007669"/>
    <property type="project" value="UniProtKB-SubCell"/>
</dbReference>
<evidence type="ECO:0000259" key="8">
    <source>
        <dbReference type="Pfam" id="PF05504"/>
    </source>
</evidence>
<feature type="domain" description="Spore germination GerAC-like C-terminal" evidence="8">
    <location>
        <begin position="200"/>
        <end position="356"/>
    </location>
</feature>
<name>A0A3Q9HSB7_9FIRM</name>
<evidence type="ECO:0000256" key="3">
    <source>
        <dbReference type="ARBA" id="ARBA00022544"/>
    </source>
</evidence>
<dbReference type="NCBIfam" id="TIGR02887">
    <property type="entry name" value="spore_ger_x_C"/>
    <property type="match status" value="1"/>
</dbReference>
<gene>
    <name evidence="10" type="ORF">BBF96_12490</name>
</gene>
<keyword evidence="4" id="KW-0732">Signal</keyword>
<evidence type="ECO:0000256" key="2">
    <source>
        <dbReference type="ARBA" id="ARBA00007886"/>
    </source>
</evidence>
<dbReference type="InterPro" id="IPR008844">
    <property type="entry name" value="Spore_GerAC-like"/>
</dbReference>
<dbReference type="GO" id="GO:0009847">
    <property type="term" value="P:spore germination"/>
    <property type="evidence" value="ECO:0007669"/>
    <property type="project" value="InterPro"/>
</dbReference>
<dbReference type="InterPro" id="IPR038501">
    <property type="entry name" value="Spore_GerAC_C_sf"/>
</dbReference>
<comment type="similarity">
    <text evidence="2">Belongs to the GerABKC lipoprotein family.</text>
</comment>
<dbReference type="Pfam" id="PF05504">
    <property type="entry name" value="Spore_GerAC"/>
    <property type="match status" value="1"/>
</dbReference>
<evidence type="ECO:0000256" key="7">
    <source>
        <dbReference type="ARBA" id="ARBA00023288"/>
    </source>
</evidence>
<dbReference type="AlphaFoldDB" id="A0A3Q9HSB7"/>
<dbReference type="InterPro" id="IPR046953">
    <property type="entry name" value="Spore_GerAC-like_C"/>
</dbReference>
<dbReference type="InterPro" id="IPR057336">
    <property type="entry name" value="GerAC_N"/>
</dbReference>
<organism evidence="10 11">
    <name type="scientific">Anoxybacter fermentans</name>
    <dbReference type="NCBI Taxonomy" id="1323375"/>
    <lineage>
        <taxon>Bacteria</taxon>
        <taxon>Bacillati</taxon>
        <taxon>Bacillota</taxon>
        <taxon>Clostridia</taxon>
        <taxon>Halanaerobiales</taxon>
        <taxon>Anoxybacter</taxon>
    </lineage>
</organism>
<evidence type="ECO:0000256" key="4">
    <source>
        <dbReference type="ARBA" id="ARBA00022729"/>
    </source>
</evidence>
<feature type="domain" description="Spore germination protein N-terminal" evidence="9">
    <location>
        <begin position="23"/>
        <end position="190"/>
    </location>
</feature>
<keyword evidence="11" id="KW-1185">Reference proteome</keyword>
<proteinExistence type="inferred from homology"/>
<dbReference type="RefSeq" id="WP_127017495.1">
    <property type="nucleotide sequence ID" value="NZ_CP016379.1"/>
</dbReference>
<evidence type="ECO:0000256" key="1">
    <source>
        <dbReference type="ARBA" id="ARBA00004635"/>
    </source>
</evidence>
<dbReference type="OrthoDB" id="1949745at2"/>
<comment type="subcellular location">
    <subcellularLocation>
        <location evidence="1">Membrane</location>
        <topology evidence="1">Lipid-anchor</topology>
    </subcellularLocation>
</comment>
<keyword evidence="7" id="KW-0449">Lipoprotein</keyword>
<dbReference type="EMBL" id="CP016379">
    <property type="protein sequence ID" value="AZR74143.1"/>
    <property type="molecule type" value="Genomic_DNA"/>
</dbReference>
<accession>A0A3Q9HSB7</accession>
<evidence type="ECO:0000313" key="11">
    <source>
        <dbReference type="Proteomes" id="UP000267250"/>
    </source>
</evidence>
<keyword evidence="6" id="KW-0564">Palmitate</keyword>